<evidence type="ECO:0000256" key="1">
    <source>
        <dbReference type="ARBA" id="ARBA00005051"/>
    </source>
</evidence>
<dbReference type="GO" id="GO:0003848">
    <property type="term" value="F:2-amino-4-hydroxy-6-hydroxymethyldihydropteridine diphosphokinase activity"/>
    <property type="evidence" value="ECO:0007669"/>
    <property type="project" value="UniProtKB-EC"/>
</dbReference>
<dbReference type="InterPro" id="IPR035907">
    <property type="entry name" value="Hppk_sf"/>
</dbReference>
<dbReference type="Proteomes" id="UP000494245">
    <property type="component" value="Unassembled WGS sequence"/>
</dbReference>
<keyword evidence="7 14" id="KW-0418">Kinase</keyword>
<dbReference type="PANTHER" id="PTHR43071">
    <property type="entry name" value="2-AMINO-4-HYDROXY-6-HYDROXYMETHYLDIHYDROPTERIDINE PYROPHOSPHOKINASE"/>
    <property type="match status" value="1"/>
</dbReference>
<keyword evidence="8" id="KW-0067">ATP-binding</keyword>
<dbReference type="GO" id="GO:0005524">
    <property type="term" value="F:ATP binding"/>
    <property type="evidence" value="ECO:0007669"/>
    <property type="project" value="UniProtKB-KW"/>
</dbReference>
<dbReference type="EC" id="2.7.6.3" evidence="3"/>
<comment type="caution">
    <text evidence="14">The sequence shown here is derived from an EMBL/GenBank/DDBJ whole genome shotgun (WGS) entry which is preliminary data.</text>
</comment>
<dbReference type="RefSeq" id="WP_173086647.1">
    <property type="nucleotide sequence ID" value="NZ_BLTE01000018.1"/>
</dbReference>
<accession>A0A6V8M116</accession>
<organism evidence="14 15">
    <name type="scientific">Fundidesulfovibrio magnetotacticus</name>
    <dbReference type="NCBI Taxonomy" id="2730080"/>
    <lineage>
        <taxon>Bacteria</taxon>
        <taxon>Pseudomonadati</taxon>
        <taxon>Thermodesulfobacteriota</taxon>
        <taxon>Desulfovibrionia</taxon>
        <taxon>Desulfovibrionales</taxon>
        <taxon>Desulfovibrionaceae</taxon>
        <taxon>Fundidesulfovibrio</taxon>
    </lineage>
</organism>
<evidence type="ECO:0000313" key="15">
    <source>
        <dbReference type="Proteomes" id="UP000494245"/>
    </source>
</evidence>
<dbReference type="GO" id="GO:0046656">
    <property type="term" value="P:folic acid biosynthetic process"/>
    <property type="evidence" value="ECO:0007669"/>
    <property type="project" value="UniProtKB-KW"/>
</dbReference>
<proteinExistence type="inferred from homology"/>
<dbReference type="Pfam" id="PF01288">
    <property type="entry name" value="HPPK"/>
    <property type="match status" value="1"/>
</dbReference>
<evidence type="ECO:0000256" key="5">
    <source>
        <dbReference type="ARBA" id="ARBA00022679"/>
    </source>
</evidence>
<dbReference type="UniPathway" id="UPA00077">
    <property type="reaction ID" value="UER00155"/>
</dbReference>
<evidence type="ECO:0000256" key="10">
    <source>
        <dbReference type="ARBA" id="ARBA00029409"/>
    </source>
</evidence>
<dbReference type="NCBIfam" id="TIGR01498">
    <property type="entry name" value="folK"/>
    <property type="match status" value="1"/>
</dbReference>
<dbReference type="SUPFAM" id="SSF55083">
    <property type="entry name" value="6-hydroxymethyl-7,8-dihydropterin pyrophosphokinase, HPPK"/>
    <property type="match status" value="1"/>
</dbReference>
<evidence type="ECO:0000256" key="4">
    <source>
        <dbReference type="ARBA" id="ARBA00016218"/>
    </source>
</evidence>
<keyword evidence="15" id="KW-1185">Reference proteome</keyword>
<dbReference type="Gene3D" id="3.30.70.560">
    <property type="entry name" value="7,8-Dihydro-6-hydroxymethylpterin-pyrophosphokinase HPPK"/>
    <property type="match status" value="1"/>
</dbReference>
<name>A0A6V8M116_9BACT</name>
<keyword evidence="9" id="KW-0289">Folate biosynthesis</keyword>
<evidence type="ECO:0000256" key="8">
    <source>
        <dbReference type="ARBA" id="ARBA00022840"/>
    </source>
</evidence>
<evidence type="ECO:0000256" key="7">
    <source>
        <dbReference type="ARBA" id="ARBA00022777"/>
    </source>
</evidence>
<evidence type="ECO:0000256" key="6">
    <source>
        <dbReference type="ARBA" id="ARBA00022741"/>
    </source>
</evidence>
<dbReference type="CDD" id="cd00483">
    <property type="entry name" value="HPPK"/>
    <property type="match status" value="1"/>
</dbReference>
<sequence>MPHKPDRSPREQAALVGLGANLGAPCSMLERAARGLDGLLHGVRLVAVSRVWHSAPHQPEPLGLPLPECLRPRLPRPLDAGAWYANSVARLACRSDVTPEALFEALSDLEAALGRDRTLERRWGPRFIDIDLLTFGGVTLRTPRLVLPHPRIAARPFVHLPLAEVALEAPEARFSSGRSFPARTTVLF</sequence>
<comment type="pathway">
    <text evidence="1">Cofactor biosynthesis; tetrahydrofolate biosynthesis; 2-amino-4-hydroxy-6-hydroxymethyl-7,8-dihydropteridine diphosphate from 7,8-dihydroneopterin triphosphate: step 4/4.</text>
</comment>
<evidence type="ECO:0000256" key="11">
    <source>
        <dbReference type="ARBA" id="ARBA00029766"/>
    </source>
</evidence>
<gene>
    <name evidence="14" type="primary">folK</name>
    <name evidence="14" type="ORF">NNJEOMEG_03414</name>
</gene>
<evidence type="ECO:0000313" key="14">
    <source>
        <dbReference type="EMBL" id="GFK95547.1"/>
    </source>
</evidence>
<evidence type="ECO:0000256" key="2">
    <source>
        <dbReference type="ARBA" id="ARBA00005810"/>
    </source>
</evidence>
<dbReference type="GO" id="GO:0016301">
    <property type="term" value="F:kinase activity"/>
    <property type="evidence" value="ECO:0007669"/>
    <property type="project" value="UniProtKB-KW"/>
</dbReference>
<comment type="similarity">
    <text evidence="2">Belongs to the HPPK family.</text>
</comment>
<keyword evidence="5 14" id="KW-0808">Transferase</keyword>
<dbReference type="AlphaFoldDB" id="A0A6V8M116"/>
<evidence type="ECO:0000256" key="9">
    <source>
        <dbReference type="ARBA" id="ARBA00022909"/>
    </source>
</evidence>
<comment type="function">
    <text evidence="10">Catalyzes the transfer of pyrophosphate from adenosine triphosphate (ATP) to 6-hydroxymethyl-7,8-dihydropterin, an enzymatic step in folate biosynthesis pathway.</text>
</comment>
<keyword evidence="6" id="KW-0547">Nucleotide-binding</keyword>
<evidence type="ECO:0000259" key="13">
    <source>
        <dbReference type="PROSITE" id="PS00794"/>
    </source>
</evidence>
<dbReference type="InterPro" id="IPR000550">
    <property type="entry name" value="Hppk"/>
</dbReference>
<protein>
    <recommendedName>
        <fullName evidence="4">2-amino-4-hydroxy-6-hydroxymethyldihydropteridine pyrophosphokinase</fullName>
        <ecNumber evidence="3">2.7.6.3</ecNumber>
    </recommendedName>
    <alternativeName>
        <fullName evidence="11">6-hydroxymethyl-7,8-dihydropterin pyrophosphokinase</fullName>
    </alternativeName>
    <alternativeName>
        <fullName evidence="12">7,8-dihydro-6-hydroxymethylpterin-pyrophosphokinase</fullName>
    </alternativeName>
</protein>
<dbReference type="PANTHER" id="PTHR43071:SF1">
    <property type="entry name" value="2-AMINO-4-HYDROXY-6-HYDROXYMETHYLDIHYDROPTERIDINE PYROPHOSPHOKINASE"/>
    <property type="match status" value="1"/>
</dbReference>
<reference evidence="14 15" key="2">
    <citation type="submission" date="2020-05" db="EMBL/GenBank/DDBJ databases">
        <title>Draft genome sequence of Desulfovibrio sp. strainFSS-1.</title>
        <authorList>
            <person name="Shimoshige H."/>
            <person name="Kobayashi H."/>
            <person name="Maekawa T."/>
        </authorList>
    </citation>
    <scope>NUCLEOTIDE SEQUENCE [LARGE SCALE GENOMIC DNA]</scope>
    <source>
        <strain evidence="14 15">SIID29052-01</strain>
    </source>
</reference>
<dbReference type="PROSITE" id="PS00794">
    <property type="entry name" value="HPPK"/>
    <property type="match status" value="1"/>
</dbReference>
<dbReference type="GO" id="GO:0046654">
    <property type="term" value="P:tetrahydrofolate biosynthetic process"/>
    <property type="evidence" value="ECO:0007669"/>
    <property type="project" value="UniProtKB-UniPathway"/>
</dbReference>
<evidence type="ECO:0000256" key="12">
    <source>
        <dbReference type="ARBA" id="ARBA00033413"/>
    </source>
</evidence>
<dbReference type="EMBL" id="BLTE01000018">
    <property type="protein sequence ID" value="GFK95547.1"/>
    <property type="molecule type" value="Genomic_DNA"/>
</dbReference>
<evidence type="ECO:0000256" key="3">
    <source>
        <dbReference type="ARBA" id="ARBA00013253"/>
    </source>
</evidence>
<feature type="domain" description="7,8-dihydro-6-hydroxymethylpterin-pyrophosphokinase" evidence="13">
    <location>
        <begin position="122"/>
        <end position="133"/>
    </location>
</feature>
<reference evidence="14 15" key="1">
    <citation type="submission" date="2020-04" db="EMBL/GenBank/DDBJ databases">
        <authorList>
            <consortium name="Desulfovibrio sp. FSS-1 genome sequencing consortium"/>
            <person name="Shimoshige H."/>
            <person name="Kobayashi H."/>
            <person name="Maekawa T."/>
        </authorList>
    </citation>
    <scope>NUCLEOTIDE SEQUENCE [LARGE SCALE GENOMIC DNA]</scope>
    <source>
        <strain evidence="14 15">SIID29052-01</strain>
    </source>
</reference>